<evidence type="ECO:0000256" key="1">
    <source>
        <dbReference type="SAM" id="MobiDB-lite"/>
    </source>
</evidence>
<sequence>MSKSIHLTLDQALDDIVALCRPKSDGTNPDIASKNDTQSSNVAKLSKDQLSSQNYDQVVDAAKLLVEKVQILNTEYVPRVKESAGKLKAIECELKTTKDKLDEVNLDY</sequence>
<evidence type="ECO:0000313" key="2">
    <source>
        <dbReference type="EMBL" id="KAJ1912456.1"/>
    </source>
</evidence>
<dbReference type="Proteomes" id="UP001150538">
    <property type="component" value="Unassembled WGS sequence"/>
</dbReference>
<reference evidence="2" key="1">
    <citation type="submission" date="2022-07" db="EMBL/GenBank/DDBJ databases">
        <title>Phylogenomic reconstructions and comparative analyses of Kickxellomycotina fungi.</title>
        <authorList>
            <person name="Reynolds N.K."/>
            <person name="Stajich J.E."/>
            <person name="Barry K."/>
            <person name="Grigoriev I.V."/>
            <person name="Crous P."/>
            <person name="Smith M.E."/>
        </authorList>
    </citation>
    <scope>NUCLEOTIDE SEQUENCE</scope>
    <source>
        <strain evidence="2">NBRC 100468</strain>
    </source>
</reference>
<protein>
    <submittedName>
        <fullName evidence="2">Uncharacterized protein</fullName>
    </submittedName>
</protein>
<accession>A0A9W8DPS4</accession>
<gene>
    <name evidence="2" type="ORF">H4219_005597</name>
</gene>
<feature type="region of interest" description="Disordered" evidence="1">
    <location>
        <begin position="25"/>
        <end position="48"/>
    </location>
</feature>
<proteinExistence type="predicted"/>
<name>A0A9W8DPS4_9FUNG</name>
<dbReference type="EMBL" id="JANBPU010000343">
    <property type="protein sequence ID" value="KAJ1912456.1"/>
    <property type="molecule type" value="Genomic_DNA"/>
</dbReference>
<organism evidence="2 3">
    <name type="scientific">Mycoemilia scoparia</name>
    <dbReference type="NCBI Taxonomy" id="417184"/>
    <lineage>
        <taxon>Eukaryota</taxon>
        <taxon>Fungi</taxon>
        <taxon>Fungi incertae sedis</taxon>
        <taxon>Zoopagomycota</taxon>
        <taxon>Kickxellomycotina</taxon>
        <taxon>Kickxellomycetes</taxon>
        <taxon>Kickxellales</taxon>
        <taxon>Kickxellaceae</taxon>
        <taxon>Mycoemilia</taxon>
    </lineage>
</organism>
<feature type="compositionally biased region" description="Polar residues" evidence="1">
    <location>
        <begin position="34"/>
        <end position="48"/>
    </location>
</feature>
<evidence type="ECO:0000313" key="3">
    <source>
        <dbReference type="Proteomes" id="UP001150538"/>
    </source>
</evidence>
<dbReference type="AlphaFoldDB" id="A0A9W8DPS4"/>
<comment type="caution">
    <text evidence="2">The sequence shown here is derived from an EMBL/GenBank/DDBJ whole genome shotgun (WGS) entry which is preliminary data.</text>
</comment>
<keyword evidence="3" id="KW-1185">Reference proteome</keyword>